<feature type="transmembrane region" description="Helical" evidence="1">
    <location>
        <begin position="115"/>
        <end position="135"/>
    </location>
</feature>
<comment type="caution">
    <text evidence="2">The sequence shown here is derived from an EMBL/GenBank/DDBJ whole genome shotgun (WGS) entry which is preliminary data.</text>
</comment>
<proteinExistence type="predicted"/>
<dbReference type="InterPro" id="IPR046740">
    <property type="entry name" value="DUF6790"/>
</dbReference>
<dbReference type="Proteomes" id="UP000460221">
    <property type="component" value="Unassembled WGS sequence"/>
</dbReference>
<dbReference type="AlphaFoldDB" id="A0A7K1FE64"/>
<gene>
    <name evidence="2" type="ORF">GIS00_00270</name>
</gene>
<feature type="transmembrane region" description="Helical" evidence="1">
    <location>
        <begin position="16"/>
        <end position="37"/>
    </location>
</feature>
<protein>
    <submittedName>
        <fullName evidence="2">Uncharacterized protein</fullName>
    </submittedName>
</protein>
<evidence type="ECO:0000313" key="3">
    <source>
        <dbReference type="Proteomes" id="UP000460221"/>
    </source>
</evidence>
<dbReference type="EMBL" id="WLYK01000001">
    <property type="protein sequence ID" value="MTD12376.1"/>
    <property type="molecule type" value="Genomic_DNA"/>
</dbReference>
<evidence type="ECO:0000256" key="1">
    <source>
        <dbReference type="SAM" id="Phobius"/>
    </source>
</evidence>
<evidence type="ECO:0000313" key="2">
    <source>
        <dbReference type="EMBL" id="MTD12376.1"/>
    </source>
</evidence>
<keyword evidence="1" id="KW-0812">Transmembrane</keyword>
<organism evidence="2 3">
    <name type="scientific">Nakamurella alba</name>
    <dbReference type="NCBI Taxonomy" id="2665158"/>
    <lineage>
        <taxon>Bacteria</taxon>
        <taxon>Bacillati</taxon>
        <taxon>Actinomycetota</taxon>
        <taxon>Actinomycetes</taxon>
        <taxon>Nakamurellales</taxon>
        <taxon>Nakamurellaceae</taxon>
        <taxon>Nakamurella</taxon>
    </lineage>
</organism>
<keyword evidence="1" id="KW-1133">Transmembrane helix</keyword>
<feature type="transmembrane region" description="Helical" evidence="1">
    <location>
        <begin position="147"/>
        <end position="169"/>
    </location>
</feature>
<keyword evidence="3" id="KW-1185">Reference proteome</keyword>
<keyword evidence="1" id="KW-0472">Membrane</keyword>
<sequence>MTTTVAPIQSGPKSKVHALIGGLLPFIGLILFVGATVKQLAGGLGQGWQQEMLGNGVTYLIGTAMLGAGIAHLLFGKHISKTIGFKSDRYEFEVGAADFAMGLVALLVAGSAPEMWWPVILISSIFRVLCGVGHIRSMIQDRNFAPNNTLILFVNFAVPVFLVAAYLAWF</sequence>
<dbReference type="RefSeq" id="WP_154766452.1">
    <property type="nucleotide sequence ID" value="NZ_WLYK01000001.1"/>
</dbReference>
<dbReference type="Pfam" id="PF20589">
    <property type="entry name" value="DUF6790"/>
    <property type="match status" value="1"/>
</dbReference>
<feature type="transmembrane region" description="Helical" evidence="1">
    <location>
        <begin position="57"/>
        <end position="75"/>
    </location>
</feature>
<feature type="transmembrane region" description="Helical" evidence="1">
    <location>
        <begin position="90"/>
        <end position="109"/>
    </location>
</feature>
<name>A0A7K1FE64_9ACTN</name>
<reference evidence="2 3" key="1">
    <citation type="submission" date="2019-11" db="EMBL/GenBank/DDBJ databases">
        <authorList>
            <person name="Jiang L.-Q."/>
        </authorList>
    </citation>
    <scope>NUCLEOTIDE SEQUENCE [LARGE SCALE GENOMIC DNA]</scope>
    <source>
        <strain evidence="2 3">YIM 132087</strain>
    </source>
</reference>
<accession>A0A7K1FE64</accession>